<reference evidence="2 3" key="1">
    <citation type="submission" date="2014-03" db="EMBL/GenBank/DDBJ databases">
        <authorList>
            <person name="Sibley D."/>
            <person name="Venepally P."/>
            <person name="Karamycheva S."/>
            <person name="Hadjithomas M."/>
            <person name="Khan A."/>
            <person name="Brunk B."/>
            <person name="Roos D."/>
            <person name="Caler E."/>
            <person name="Lorenzi H."/>
        </authorList>
    </citation>
    <scope>NUCLEOTIDE SEQUENCE [LARGE SCALE GENOMIC DNA]</scope>
    <source>
        <strain evidence="3">p89</strain>
    </source>
</reference>
<dbReference type="VEuPathDB" id="ToxoDB:TGP89_308980"/>
<feature type="compositionally biased region" description="Basic and acidic residues" evidence="1">
    <location>
        <begin position="888"/>
        <end position="899"/>
    </location>
</feature>
<protein>
    <submittedName>
        <fullName evidence="2">Uncharacterized protein</fullName>
    </submittedName>
</protein>
<dbReference type="EMBL" id="AEYI02001182">
    <property type="protein sequence ID" value="KFG40530.1"/>
    <property type="molecule type" value="Genomic_DNA"/>
</dbReference>
<dbReference type="Proteomes" id="UP000028828">
    <property type="component" value="Unassembled WGS sequence"/>
</dbReference>
<feature type="compositionally biased region" description="Basic and acidic residues" evidence="1">
    <location>
        <begin position="279"/>
        <end position="304"/>
    </location>
</feature>
<feature type="compositionally biased region" description="Basic and acidic residues" evidence="1">
    <location>
        <begin position="543"/>
        <end position="563"/>
    </location>
</feature>
<feature type="compositionally biased region" description="Polar residues" evidence="1">
    <location>
        <begin position="266"/>
        <end position="277"/>
    </location>
</feature>
<dbReference type="OrthoDB" id="330766at2759"/>
<organism evidence="2 3">
    <name type="scientific">Toxoplasma gondii p89</name>
    <dbReference type="NCBI Taxonomy" id="943119"/>
    <lineage>
        <taxon>Eukaryota</taxon>
        <taxon>Sar</taxon>
        <taxon>Alveolata</taxon>
        <taxon>Apicomplexa</taxon>
        <taxon>Conoidasida</taxon>
        <taxon>Coccidia</taxon>
        <taxon>Eucoccidiorida</taxon>
        <taxon>Eimeriorina</taxon>
        <taxon>Sarcocystidae</taxon>
        <taxon>Toxoplasma</taxon>
    </lineage>
</organism>
<feature type="region of interest" description="Disordered" evidence="1">
    <location>
        <begin position="541"/>
        <end position="576"/>
    </location>
</feature>
<evidence type="ECO:0000313" key="3">
    <source>
        <dbReference type="Proteomes" id="UP000028828"/>
    </source>
</evidence>
<feature type="compositionally biased region" description="Basic and acidic residues" evidence="1">
    <location>
        <begin position="591"/>
        <end position="603"/>
    </location>
</feature>
<name>A0A086K812_TOXGO</name>
<comment type="caution">
    <text evidence="2">The sequence shown here is derived from an EMBL/GenBank/DDBJ whole genome shotgun (WGS) entry which is preliminary data.</text>
</comment>
<feature type="region of interest" description="Disordered" evidence="1">
    <location>
        <begin position="193"/>
        <end position="214"/>
    </location>
</feature>
<feature type="region of interest" description="Disordered" evidence="1">
    <location>
        <begin position="795"/>
        <end position="831"/>
    </location>
</feature>
<feature type="region of interest" description="Disordered" evidence="1">
    <location>
        <begin position="238"/>
        <end position="439"/>
    </location>
</feature>
<feature type="region of interest" description="Disordered" evidence="1">
    <location>
        <begin position="868"/>
        <end position="899"/>
    </location>
</feature>
<evidence type="ECO:0000256" key="1">
    <source>
        <dbReference type="SAM" id="MobiDB-lite"/>
    </source>
</evidence>
<feature type="region of interest" description="Disordered" evidence="1">
    <location>
        <begin position="589"/>
        <end position="611"/>
    </location>
</feature>
<evidence type="ECO:0000313" key="2">
    <source>
        <dbReference type="EMBL" id="KFG40530.1"/>
    </source>
</evidence>
<sequence>MPLKTSTLSKVATARQPGFLFRKVSPGLRTFTTFRHGRRLQEGDADSQPRELFRMFENEETSDAAREQETADASCTYTRSLDRLREEDPCSVTQEDPDTLFSLREPPCFFRRPARWQDYRPGLGLRNGPEGLRFPVNHSSSAASTGGIGEQQPAAKGAFVGVCEKRQATQKRHDAAAAAAFLVRSLLMRNSPNGISSSTQSPPRSSLSHGLPASLVDSSSLSLSPLWSRGVFADGRREDGEQANEDPVSAVSASKGNRGGNPKTVFGSNRPRSSASRETPLHACHERGAQRPDEDGVCWERSEDVSTPSPSFVEAEGTGGSHLCEDASPSTRKAPSVSERAEGRGGTTEVSLPRFRSGASKGRGTRGNPLEYPFHDNAFPRSSREDRANRFSGDETLEQRQKEAVGDATVEQRHERTDRRPSGFSARPQTPPFGDPLPPDKRVERAVAQGHLRLLNVALTEALARAACPQELFRLVVRFREFLLPANAVTALHALAKMKEEGRGNGWIEITRDRKEAPERSQGIILHPCVRMLLGHLVGSRKPRVERASSETERGRTRHEKSEFTQSQNVAQPRAEFSRSMRFSELATQEAFERPEDAPERGDTNPTPRLCKLSSRHLPVALWSVAKLLRPAKNGTKLATPRAKDSGTLSRSCQFEAAKGAASEQARAEKSIGPSALHASTQIAKSCNQNTENSSESRRDRANFYAHEMNEQQDLLHIFLCDSLEAVEQRAAELTPQGINMVSWALSVFCEDKALRMLPRNQDCPMNSHFHAALSAVGQRLLFLLENRASASDERSSATGAVGCESSAEPQEVTAQKLVEDSSGQTSENEKRRLLSVYRESGVDNSSGPVGSSHLLATRKCCRTLATPTSAEMNSSEKLPHAFRTRKTSGDHGGLEGEKSREQFVGPREVCTYLRACSKAGMNDWHVVLAILWLAFRSSEDAYLANVPATSSPHGRLATLCASLPSTQLSYSPELSFASLSKTALSPVCTPRRSSSSSFACGLNFLSQCTTQDVLSIIQALQTLFRPFQALLSQHLSPGEHHPGFLSSGTSPEARLIVFATYDLPLAMIRRVEQVFPQLSLETRNQLYVCLVRLANDRCTWKARAQHVKRPCDAEEPMEDYRIETEVEAQRTGHEHAFEGKRESLPKPAHASSLFNRDTADVVVVAVRELLGRMQHTEEMTVIRGPATSRTELRGVA</sequence>
<feature type="compositionally biased region" description="Polar residues" evidence="1">
    <location>
        <begin position="868"/>
        <end position="877"/>
    </location>
</feature>
<feature type="compositionally biased region" description="Low complexity" evidence="1">
    <location>
        <begin position="196"/>
        <end position="214"/>
    </location>
</feature>
<dbReference type="AlphaFoldDB" id="A0A086K812"/>
<feature type="compositionally biased region" description="Basic and acidic residues" evidence="1">
    <location>
        <begin position="382"/>
        <end position="421"/>
    </location>
</feature>
<gene>
    <name evidence="2" type="ORF">TGP89_308980</name>
</gene>
<proteinExistence type="predicted"/>
<accession>A0A086K812</accession>